<keyword evidence="6" id="KW-0378">Hydrolase</keyword>
<dbReference type="Gene3D" id="3.90.70.10">
    <property type="entry name" value="Cysteine proteinases"/>
    <property type="match status" value="1"/>
</dbReference>
<evidence type="ECO:0000256" key="11">
    <source>
        <dbReference type="ARBA" id="ARBA00043264"/>
    </source>
</evidence>
<dbReference type="Pfam" id="PF00664">
    <property type="entry name" value="ABC_membrane"/>
    <property type="match status" value="1"/>
</dbReference>
<dbReference type="Pfam" id="PF00005">
    <property type="entry name" value="ABC_tran"/>
    <property type="match status" value="1"/>
</dbReference>
<keyword evidence="6" id="KW-0645">Protease</keyword>
<dbReference type="InterPro" id="IPR017871">
    <property type="entry name" value="ABC_transporter-like_CS"/>
</dbReference>
<keyword evidence="15" id="KW-1185">Reference proteome</keyword>
<evidence type="ECO:0000256" key="7">
    <source>
        <dbReference type="ARBA" id="ARBA00022840"/>
    </source>
</evidence>
<keyword evidence="2" id="KW-0813">Transport</keyword>
<feature type="transmembrane region" description="Helical" evidence="12">
    <location>
        <begin position="402"/>
        <end position="424"/>
    </location>
</feature>
<dbReference type="InterPro" id="IPR011527">
    <property type="entry name" value="ABC1_TM_dom"/>
</dbReference>
<dbReference type="GO" id="GO:0005886">
    <property type="term" value="C:plasma membrane"/>
    <property type="evidence" value="ECO:0007669"/>
    <property type="project" value="UniProtKB-SubCell"/>
</dbReference>
<evidence type="ECO:0000256" key="3">
    <source>
        <dbReference type="ARBA" id="ARBA00022475"/>
    </source>
</evidence>
<dbReference type="AlphaFoldDB" id="A0AA95EXF8"/>
<keyword evidence="9 12" id="KW-1133">Transmembrane helix</keyword>
<proteinExistence type="predicted"/>
<evidence type="ECO:0000256" key="2">
    <source>
        <dbReference type="ARBA" id="ARBA00022448"/>
    </source>
</evidence>
<dbReference type="InterPro" id="IPR005074">
    <property type="entry name" value="Peptidase_C39"/>
</dbReference>
<evidence type="ECO:0000256" key="8">
    <source>
        <dbReference type="ARBA" id="ARBA00022927"/>
    </source>
</evidence>
<dbReference type="InterPro" id="IPR003593">
    <property type="entry name" value="AAA+_ATPase"/>
</dbReference>
<name>A0AA95EXF8_9BACL</name>
<dbReference type="SUPFAM" id="SSF90123">
    <property type="entry name" value="ABC transporter transmembrane region"/>
    <property type="match status" value="1"/>
</dbReference>
<accession>A0AA95EXF8</accession>
<dbReference type="Gene3D" id="3.40.50.300">
    <property type="entry name" value="P-loop containing nucleotide triphosphate hydrolases"/>
    <property type="match status" value="1"/>
</dbReference>
<keyword evidence="3" id="KW-1003">Cell membrane</keyword>
<dbReference type="InterPro" id="IPR003439">
    <property type="entry name" value="ABC_transporter-like_ATP-bd"/>
</dbReference>
<dbReference type="InterPro" id="IPR022514">
    <property type="entry name" value="NHPM_micro_ABC1"/>
</dbReference>
<dbReference type="PROSITE" id="PS00211">
    <property type="entry name" value="ABC_TRANSPORTER_1"/>
    <property type="match status" value="1"/>
</dbReference>
<dbReference type="InterPro" id="IPR039421">
    <property type="entry name" value="Type_1_exporter"/>
</dbReference>
<dbReference type="SUPFAM" id="SSF52540">
    <property type="entry name" value="P-loop containing nucleoside triphosphate hydrolases"/>
    <property type="match status" value="1"/>
</dbReference>
<evidence type="ECO:0000256" key="1">
    <source>
        <dbReference type="ARBA" id="ARBA00004651"/>
    </source>
</evidence>
<keyword evidence="4 12" id="KW-0812">Transmembrane</keyword>
<organism evidence="14 15">
    <name type="scientific">Candidatus Cohnella colombiensis</name>
    <dbReference type="NCBI Taxonomy" id="3121368"/>
    <lineage>
        <taxon>Bacteria</taxon>
        <taxon>Bacillati</taxon>
        <taxon>Bacillota</taxon>
        <taxon>Bacilli</taxon>
        <taxon>Bacillales</taxon>
        <taxon>Paenibacillaceae</taxon>
        <taxon>Cohnella</taxon>
    </lineage>
</organism>
<dbReference type="CDD" id="cd02420">
    <property type="entry name" value="Peptidase_C39D"/>
    <property type="match status" value="1"/>
</dbReference>
<dbReference type="GO" id="GO:0015031">
    <property type="term" value="P:protein transport"/>
    <property type="evidence" value="ECO:0007669"/>
    <property type="project" value="UniProtKB-KW"/>
</dbReference>
<feature type="transmembrane region" description="Helical" evidence="12">
    <location>
        <begin position="179"/>
        <end position="204"/>
    </location>
</feature>
<evidence type="ECO:0000256" key="9">
    <source>
        <dbReference type="ARBA" id="ARBA00022989"/>
    </source>
</evidence>
<dbReference type="NCBIfam" id="TIGR03796">
    <property type="entry name" value="NHLM_micro_ABC1"/>
    <property type="match status" value="1"/>
</dbReference>
<feature type="transmembrane region" description="Helical" evidence="12">
    <location>
        <begin position="317"/>
        <end position="337"/>
    </location>
</feature>
<reference evidence="14" key="1">
    <citation type="submission" date="2023-03" db="EMBL/GenBank/DDBJ databases">
        <title>Andean soil-derived lignocellulolytic bacterial consortium as a source of novel taxa and putative plastic-active enzymes.</title>
        <authorList>
            <person name="Diaz-Garcia L."/>
            <person name="Chuvochina M."/>
            <person name="Feuerriegel G."/>
            <person name="Bunk B."/>
            <person name="Sproer C."/>
            <person name="Streit W.R."/>
            <person name="Rodriguez L.M."/>
            <person name="Overmann J."/>
            <person name="Jimenez D.J."/>
        </authorList>
    </citation>
    <scope>NUCLEOTIDE SEQUENCE</scope>
    <source>
        <strain evidence="14">MAG 2441</strain>
    </source>
</reference>
<dbReference type="FunFam" id="3.40.50.300:FF:000299">
    <property type="entry name" value="ABC transporter ATP-binding protein/permease"/>
    <property type="match status" value="1"/>
</dbReference>
<evidence type="ECO:0000259" key="13">
    <source>
        <dbReference type="SMART" id="SM00382"/>
    </source>
</evidence>
<gene>
    <name evidence="14" type="ORF">P0Y55_01075</name>
</gene>
<feature type="transmembrane region" description="Helical" evidence="12">
    <location>
        <begin position="290"/>
        <end position="311"/>
    </location>
</feature>
<comment type="subcellular location">
    <subcellularLocation>
        <location evidence="1">Cell membrane</location>
        <topology evidence="1">Multi-pass membrane protein</topology>
    </subcellularLocation>
</comment>
<dbReference type="PANTHER" id="PTHR24221">
    <property type="entry name" value="ATP-BINDING CASSETTE SUB-FAMILY B"/>
    <property type="match status" value="1"/>
</dbReference>
<evidence type="ECO:0000313" key="15">
    <source>
        <dbReference type="Proteomes" id="UP001178662"/>
    </source>
</evidence>
<keyword evidence="11" id="KW-0080">Bacteriocin transport</keyword>
<evidence type="ECO:0000256" key="6">
    <source>
        <dbReference type="ARBA" id="ARBA00022807"/>
    </source>
</evidence>
<dbReference type="GO" id="GO:0140359">
    <property type="term" value="F:ABC-type transporter activity"/>
    <property type="evidence" value="ECO:0007669"/>
    <property type="project" value="InterPro"/>
</dbReference>
<evidence type="ECO:0000256" key="10">
    <source>
        <dbReference type="ARBA" id="ARBA00023136"/>
    </source>
</evidence>
<evidence type="ECO:0000256" key="5">
    <source>
        <dbReference type="ARBA" id="ARBA00022741"/>
    </source>
</evidence>
<keyword evidence="8" id="KW-0653">Protein transport</keyword>
<protein>
    <submittedName>
        <fullName evidence="14">NHLP family bacteriocin export ABC transporter peptidase/permease/ATPase subunit</fullName>
    </submittedName>
</protein>
<dbReference type="GO" id="GO:0034040">
    <property type="term" value="F:ATPase-coupled lipid transmembrane transporter activity"/>
    <property type="evidence" value="ECO:0007669"/>
    <property type="project" value="TreeGrafter"/>
</dbReference>
<keyword evidence="7" id="KW-0067">ATP-binding</keyword>
<dbReference type="Pfam" id="PF03412">
    <property type="entry name" value="Peptidase_C39"/>
    <property type="match status" value="1"/>
</dbReference>
<dbReference type="GO" id="GO:0005524">
    <property type="term" value="F:ATP binding"/>
    <property type="evidence" value="ECO:0007669"/>
    <property type="project" value="UniProtKB-KW"/>
</dbReference>
<dbReference type="GO" id="GO:0043213">
    <property type="term" value="P:bacteriocin transport"/>
    <property type="evidence" value="ECO:0007669"/>
    <property type="project" value="UniProtKB-KW"/>
</dbReference>
<sequence>MTSSNPVSPLDATIQPKKAQHKRVKTPTILQMEAVECGAAALAIVLAYYKSYIPLEELRIECGVSRDGSKASNVLKAARKYGFNAKGYRKEPGDLQTMKFPMIIHWNFNHFLVLEGFRKDKVYLNDPAAGPRIVSMEEFDQSFTGVAITLEPTTEYVRRGSAPSMLESIMSRLKGSKPALTYTVLAGLFLVVPGLVIPTFTKIFIDDILLGHMTDWLIPLLLGMGITALMRTLLTWLQRYYLLRLEMKFSLSSSSRFFWHVLRLPIEFFSQRYSGEVASRVMINDRVAQLLSGDLTVSLINCFLILFYFILMLQYSVVLTLVAVVAAVLNIAFLRYISRKREDQNQKLLQDSGKLSGVSMNGLQLIETLKSNSSESDFFSKWSGYQSKLLNSIQQFSVSNQLLSAVPPLLAGISSVLILGIGGLKVMDGALTIGMLVAFQSLATSFIEPVNQLVQLGGSLQEAKGGLKRLDDVLQYPIDRNTHNEHTSDPAHVSAKLSGTMELRDISYGYNKLEEPLINNFSLTLKPGARVALVGGSGSGKSTVAKLVAGIYEPWSGEILFDEAPRSAIPREVIGHSMAVVDQEIALFEGTIKENLSFWDTSVSEVDLIRAAKDAAIHDSITERSGGYDHQISENGGNFSGGQRQRLEIARALAGNPSILILDEATSALDPATEKHVDDSLRRRGVTCLIVAHRLSTIRDADEIIVMQRGRIAERGTHRQLLDKNGVYAALIQEH</sequence>
<dbReference type="SMART" id="SM00382">
    <property type="entry name" value="AAA"/>
    <property type="match status" value="1"/>
</dbReference>
<dbReference type="Gene3D" id="1.20.1560.10">
    <property type="entry name" value="ABC transporter type 1, transmembrane domain"/>
    <property type="match status" value="1"/>
</dbReference>
<evidence type="ECO:0000313" key="14">
    <source>
        <dbReference type="EMBL" id="WEK54701.1"/>
    </source>
</evidence>
<keyword evidence="6" id="KW-0788">Thiol protease</keyword>
<dbReference type="InterPro" id="IPR027417">
    <property type="entry name" value="P-loop_NTPase"/>
</dbReference>
<evidence type="ECO:0000256" key="4">
    <source>
        <dbReference type="ARBA" id="ARBA00022692"/>
    </source>
</evidence>
<feature type="transmembrane region" description="Helical" evidence="12">
    <location>
        <begin position="216"/>
        <end position="237"/>
    </location>
</feature>
<dbReference type="GO" id="GO:0008234">
    <property type="term" value="F:cysteine-type peptidase activity"/>
    <property type="evidence" value="ECO:0007669"/>
    <property type="project" value="UniProtKB-KW"/>
</dbReference>
<dbReference type="EMBL" id="CP119317">
    <property type="protein sequence ID" value="WEK54701.1"/>
    <property type="molecule type" value="Genomic_DNA"/>
</dbReference>
<feature type="domain" description="AAA+ ATPase" evidence="13">
    <location>
        <begin position="527"/>
        <end position="711"/>
    </location>
</feature>
<dbReference type="GO" id="GO:0016887">
    <property type="term" value="F:ATP hydrolysis activity"/>
    <property type="evidence" value="ECO:0007669"/>
    <property type="project" value="InterPro"/>
</dbReference>
<keyword evidence="10 12" id="KW-0472">Membrane</keyword>
<dbReference type="GO" id="GO:0006508">
    <property type="term" value="P:proteolysis"/>
    <property type="evidence" value="ECO:0007669"/>
    <property type="project" value="InterPro"/>
</dbReference>
<evidence type="ECO:0000256" key="12">
    <source>
        <dbReference type="SAM" id="Phobius"/>
    </source>
</evidence>
<dbReference type="PANTHER" id="PTHR24221:SF654">
    <property type="entry name" value="ATP-BINDING CASSETTE SUB-FAMILY B MEMBER 6"/>
    <property type="match status" value="1"/>
</dbReference>
<keyword evidence="5" id="KW-0547">Nucleotide-binding</keyword>
<dbReference type="InterPro" id="IPR036640">
    <property type="entry name" value="ABC1_TM_sf"/>
</dbReference>
<dbReference type="CDD" id="cd18569">
    <property type="entry name" value="ABC_6TM_NHLM_bacteriocin"/>
    <property type="match status" value="1"/>
</dbReference>
<dbReference type="Proteomes" id="UP001178662">
    <property type="component" value="Chromosome"/>
</dbReference>